<dbReference type="SUPFAM" id="SSF47413">
    <property type="entry name" value="lambda repressor-like DNA-binding domains"/>
    <property type="match status" value="1"/>
</dbReference>
<dbReference type="SMART" id="SM00530">
    <property type="entry name" value="HTH_XRE"/>
    <property type="match status" value="1"/>
</dbReference>
<proteinExistence type="predicted"/>
<evidence type="ECO:0000256" key="2">
    <source>
        <dbReference type="ARBA" id="ARBA00023125"/>
    </source>
</evidence>
<feature type="domain" description="HTH cro/C1-type" evidence="4">
    <location>
        <begin position="7"/>
        <end position="61"/>
    </location>
</feature>
<dbReference type="Pfam" id="PF01381">
    <property type="entry name" value="HTH_3"/>
    <property type="match status" value="1"/>
</dbReference>
<keyword evidence="6" id="KW-1185">Reference proteome</keyword>
<evidence type="ECO:0000256" key="3">
    <source>
        <dbReference type="ARBA" id="ARBA00023163"/>
    </source>
</evidence>
<dbReference type="OrthoDB" id="2475196at2"/>
<reference evidence="5 6" key="1">
    <citation type="submission" date="2014-12" db="EMBL/GenBank/DDBJ databases">
        <title>Draft genome sequences of 10 type strains of Lactococcus.</title>
        <authorList>
            <person name="Sun Z."/>
            <person name="Zhong Z."/>
            <person name="Liu W."/>
            <person name="Zhang W."/>
            <person name="Zhang H."/>
        </authorList>
    </citation>
    <scope>NUCLEOTIDE SEQUENCE [LARGE SCALE GENOMIC DNA]</scope>
    <source>
        <strain evidence="5 6">JCM 16395</strain>
    </source>
</reference>
<protein>
    <submittedName>
        <fullName evidence="5">Transcription regulator</fullName>
    </submittedName>
</protein>
<dbReference type="Gene3D" id="2.10.109.10">
    <property type="entry name" value="Umud Fragment, subunit A"/>
    <property type="match status" value="1"/>
</dbReference>
<keyword evidence="2" id="KW-0238">DNA-binding</keyword>
<dbReference type="STRING" id="1291764.GCA_001311235_01810"/>
<accession>A0A2A5RKU3</accession>
<dbReference type="InterPro" id="IPR015927">
    <property type="entry name" value="Peptidase_S24_S26A/B/C"/>
</dbReference>
<dbReference type="RefSeq" id="WP_054639491.1">
    <property type="nucleotide sequence ID" value="NZ_BBAL01000006.1"/>
</dbReference>
<sequence length="256" mass="29436">MNFGENIKRLRTSANLTQSELAKQLGIKQSSYVSWEQKKSNPTLELLEKLSAIYQIPVRKIIEKDDIKTDESKLLDQFRLLTKNQQEELVDFANFLSQKPKPILTVAPNVIELKTFKRQYLNYAVVEDEQLSAGYGQTVTNTGEKYKAYTDERLSRYDGAARIKGESMEPDFPNYSIATFLKTGFDQDGGIYAISEGDLGEEQLYIKQIFQEGDHFRIHSLNPNYKDFYLGEEDNFRIIGPVVDNFTEIEGDQIED</sequence>
<dbReference type="InterPro" id="IPR039418">
    <property type="entry name" value="LexA-like"/>
</dbReference>
<dbReference type="PANTHER" id="PTHR40661">
    <property type="match status" value="1"/>
</dbReference>
<dbReference type="InterPro" id="IPR036286">
    <property type="entry name" value="LexA/Signal_pep-like_sf"/>
</dbReference>
<keyword evidence="3" id="KW-0804">Transcription</keyword>
<gene>
    <name evidence="5" type="ORF">RT41_GL001601</name>
</gene>
<evidence type="ECO:0000259" key="4">
    <source>
        <dbReference type="PROSITE" id="PS50943"/>
    </source>
</evidence>
<comment type="caution">
    <text evidence="5">The sequence shown here is derived from an EMBL/GenBank/DDBJ whole genome shotgun (WGS) entry which is preliminary data.</text>
</comment>
<evidence type="ECO:0000256" key="1">
    <source>
        <dbReference type="ARBA" id="ARBA00023015"/>
    </source>
</evidence>
<dbReference type="CDD" id="cd06529">
    <property type="entry name" value="S24_LexA-like"/>
    <property type="match status" value="1"/>
</dbReference>
<dbReference type="Proteomes" id="UP000218181">
    <property type="component" value="Unassembled WGS sequence"/>
</dbReference>
<keyword evidence="1" id="KW-0805">Transcription regulation</keyword>
<dbReference type="Gene3D" id="1.10.260.40">
    <property type="entry name" value="lambda repressor-like DNA-binding domains"/>
    <property type="match status" value="1"/>
</dbReference>
<dbReference type="AlphaFoldDB" id="A0A2A5RKU3"/>
<dbReference type="PROSITE" id="PS50943">
    <property type="entry name" value="HTH_CROC1"/>
    <property type="match status" value="1"/>
</dbReference>
<dbReference type="EMBL" id="JXJU01000006">
    <property type="protein sequence ID" value="PCR99795.1"/>
    <property type="molecule type" value="Genomic_DNA"/>
</dbReference>
<organism evidence="5 6">
    <name type="scientific">Lactococcus fujiensis JCM 16395</name>
    <dbReference type="NCBI Taxonomy" id="1291764"/>
    <lineage>
        <taxon>Bacteria</taxon>
        <taxon>Bacillati</taxon>
        <taxon>Bacillota</taxon>
        <taxon>Bacilli</taxon>
        <taxon>Lactobacillales</taxon>
        <taxon>Streptococcaceae</taxon>
        <taxon>Lactococcus</taxon>
    </lineage>
</organism>
<dbReference type="GO" id="GO:0003677">
    <property type="term" value="F:DNA binding"/>
    <property type="evidence" value="ECO:0007669"/>
    <property type="project" value="UniProtKB-KW"/>
</dbReference>
<dbReference type="PANTHER" id="PTHR40661:SF3">
    <property type="entry name" value="FELS-1 PROPHAGE TRANSCRIPTIONAL REGULATOR"/>
    <property type="match status" value="1"/>
</dbReference>
<dbReference type="Pfam" id="PF00717">
    <property type="entry name" value="Peptidase_S24"/>
    <property type="match status" value="1"/>
</dbReference>
<dbReference type="InterPro" id="IPR001387">
    <property type="entry name" value="Cro/C1-type_HTH"/>
</dbReference>
<dbReference type="SUPFAM" id="SSF51306">
    <property type="entry name" value="LexA/Signal peptidase"/>
    <property type="match status" value="1"/>
</dbReference>
<evidence type="ECO:0000313" key="6">
    <source>
        <dbReference type="Proteomes" id="UP000218181"/>
    </source>
</evidence>
<name>A0A2A5RKU3_9LACT</name>
<evidence type="ECO:0000313" key="5">
    <source>
        <dbReference type="EMBL" id="PCR99795.1"/>
    </source>
</evidence>
<dbReference type="InterPro" id="IPR010982">
    <property type="entry name" value="Lambda_DNA-bd_dom_sf"/>
</dbReference>
<dbReference type="CDD" id="cd00093">
    <property type="entry name" value="HTH_XRE"/>
    <property type="match status" value="1"/>
</dbReference>